<feature type="transmembrane region" description="Helical" evidence="1">
    <location>
        <begin position="351"/>
        <end position="371"/>
    </location>
</feature>
<evidence type="ECO:0000313" key="3">
    <source>
        <dbReference type="EMBL" id="MEL4455256.1"/>
    </source>
</evidence>
<gene>
    <name evidence="3" type="ORF">AABB81_05075</name>
</gene>
<dbReference type="PANTHER" id="PTHR40407:SF1">
    <property type="entry name" value="HEPARAN-ALPHA-GLUCOSAMINIDE N-ACETYLTRANSFERASE CATALYTIC DOMAIN-CONTAINING PROTEIN"/>
    <property type="match status" value="1"/>
</dbReference>
<feature type="transmembrane region" description="Helical" evidence="1">
    <location>
        <begin position="116"/>
        <end position="138"/>
    </location>
</feature>
<feature type="transmembrane region" description="Helical" evidence="1">
    <location>
        <begin position="89"/>
        <end position="110"/>
    </location>
</feature>
<evidence type="ECO:0000259" key="2">
    <source>
        <dbReference type="Pfam" id="PF07786"/>
    </source>
</evidence>
<dbReference type="EMBL" id="JBCDNA010000001">
    <property type="protein sequence ID" value="MEL4455256.1"/>
    <property type="molecule type" value="Genomic_DNA"/>
</dbReference>
<feature type="transmembrane region" description="Helical" evidence="1">
    <location>
        <begin position="269"/>
        <end position="286"/>
    </location>
</feature>
<organism evidence="3 4">
    <name type="scientific">Lutimonas vermicola</name>
    <dbReference type="NCBI Taxonomy" id="414288"/>
    <lineage>
        <taxon>Bacteria</taxon>
        <taxon>Pseudomonadati</taxon>
        <taxon>Bacteroidota</taxon>
        <taxon>Flavobacteriia</taxon>
        <taxon>Flavobacteriales</taxon>
        <taxon>Flavobacteriaceae</taxon>
        <taxon>Lutimonas</taxon>
    </lineage>
</organism>
<accession>A0ABU9KYI9</accession>
<reference evidence="3 4" key="1">
    <citation type="submission" date="2024-04" db="EMBL/GenBank/DDBJ databases">
        <title>whole genome sequencing of Lutimonas vermicola strain IMCC1616.</title>
        <authorList>
            <person name="Bae S.S."/>
        </authorList>
    </citation>
    <scope>NUCLEOTIDE SEQUENCE [LARGE SCALE GENOMIC DNA]</scope>
    <source>
        <strain evidence="3 4">IMCC1616</strain>
    </source>
</reference>
<feature type="transmembrane region" description="Helical" evidence="1">
    <location>
        <begin position="49"/>
        <end position="77"/>
    </location>
</feature>
<feature type="transmembrane region" description="Helical" evidence="1">
    <location>
        <begin position="306"/>
        <end position="331"/>
    </location>
</feature>
<keyword evidence="1" id="KW-1133">Transmembrane helix</keyword>
<keyword evidence="4" id="KW-1185">Reference proteome</keyword>
<protein>
    <submittedName>
        <fullName evidence="3">Heparan-alpha-glucosaminide N-acetyltransferase domain-containing protein</fullName>
    </submittedName>
</protein>
<comment type="caution">
    <text evidence="3">The sequence shown here is derived from an EMBL/GenBank/DDBJ whole genome shotgun (WGS) entry which is preliminary data.</text>
</comment>
<dbReference type="RefSeq" id="WP_342159062.1">
    <property type="nucleotide sequence ID" value="NZ_JBCDNA010000001.1"/>
</dbReference>
<proteinExistence type="predicted"/>
<dbReference type="InterPro" id="IPR012429">
    <property type="entry name" value="HGSNAT_cat"/>
</dbReference>
<feature type="domain" description="Heparan-alpha-glucosaminide N-acetyltransferase catalytic" evidence="2">
    <location>
        <begin position="8"/>
        <end position="225"/>
    </location>
</feature>
<evidence type="ECO:0000256" key="1">
    <source>
        <dbReference type="SAM" id="Phobius"/>
    </source>
</evidence>
<sequence length="390" mass="45307">MSQIKAQRIKSLDLLKGLVIIFMALDHTRDYFHFSSFLFDPTDPEKTNFVLFFTRWVTHFCAPAFSLLAGTSAYLIGRRKSKLELSSFLLKRGLWLVFIEFTIVIFGWSFNADFNSFGLLVIWSLGISMIFLAGIIYLPMKYILLFSLILIFGHNLLDNISFDHSILWSIIHERAYFNIFGGIKIRVIYPIVPWIGVMSLGYYMGKFYDKTIEAKKRQQLFAIIGVSAILLFVIVRYINLYGNPKHWEDYGTLLQTLYSFLDPLKYPPSLSYLLMTIGPSFLLLGVSENVKGRVTDFISTFGKVPFFFYIIHIYVIHFFAMILAEITGYGWQAMILDGFVSGQSQLVGYGVNLWFVYVIWIGIIIILYPFCRKFSLYKLSHKGKWWLSYF</sequence>
<name>A0ABU9KYI9_9FLAO</name>
<evidence type="ECO:0000313" key="4">
    <source>
        <dbReference type="Proteomes" id="UP001474120"/>
    </source>
</evidence>
<dbReference type="PANTHER" id="PTHR40407">
    <property type="entry name" value="MEMBRANE PROTEIN-LIKE PROTEIN"/>
    <property type="match status" value="1"/>
</dbReference>
<dbReference type="Proteomes" id="UP001474120">
    <property type="component" value="Unassembled WGS sequence"/>
</dbReference>
<keyword evidence="1" id="KW-0812">Transmembrane</keyword>
<dbReference type="Pfam" id="PF07786">
    <property type="entry name" value="HGSNAT_cat"/>
    <property type="match status" value="1"/>
</dbReference>
<feature type="transmembrane region" description="Helical" evidence="1">
    <location>
        <begin position="220"/>
        <end position="238"/>
    </location>
</feature>
<feature type="transmembrane region" description="Helical" evidence="1">
    <location>
        <begin position="187"/>
        <end position="208"/>
    </location>
</feature>
<keyword evidence="1" id="KW-0472">Membrane</keyword>